<dbReference type="Pfam" id="PF00808">
    <property type="entry name" value="CBFD_NFYB_HMF"/>
    <property type="match status" value="1"/>
</dbReference>
<dbReference type="InParanoid" id="A7TGB7"/>
<dbReference type="SUPFAM" id="SSF47113">
    <property type="entry name" value="Histone-fold"/>
    <property type="match status" value="1"/>
</dbReference>
<dbReference type="PANTHER" id="PTHR10252">
    <property type="entry name" value="HISTONE-LIKE TRANSCRIPTION FACTOR CCAAT-RELATED"/>
    <property type="match status" value="1"/>
</dbReference>
<dbReference type="OrthoDB" id="653904at2759"/>
<dbReference type="GO" id="GO:0003713">
    <property type="term" value="F:transcription coactivator activity"/>
    <property type="evidence" value="ECO:0007669"/>
    <property type="project" value="EnsemblFungi"/>
</dbReference>
<feature type="region of interest" description="Disordered" evidence="3">
    <location>
        <begin position="113"/>
        <end position="134"/>
    </location>
</feature>
<proteinExistence type="predicted"/>
<organism evidence="6">
    <name type="scientific">Vanderwaltozyma polyspora (strain ATCC 22028 / DSM 70294 / BCRC 21397 / CBS 2163 / NBRC 10782 / NRRL Y-8283 / UCD 57-17)</name>
    <name type="common">Kluyveromyces polysporus</name>
    <dbReference type="NCBI Taxonomy" id="436907"/>
    <lineage>
        <taxon>Eukaryota</taxon>
        <taxon>Fungi</taxon>
        <taxon>Dikarya</taxon>
        <taxon>Ascomycota</taxon>
        <taxon>Saccharomycotina</taxon>
        <taxon>Saccharomycetes</taxon>
        <taxon>Saccharomycetales</taxon>
        <taxon>Saccharomycetaceae</taxon>
        <taxon>Vanderwaltozyma</taxon>
    </lineage>
</organism>
<evidence type="ECO:0000256" key="2">
    <source>
        <dbReference type="ARBA" id="ARBA00023242"/>
    </source>
</evidence>
<dbReference type="GO" id="GO:0017025">
    <property type="term" value="F:TBP-class protein binding"/>
    <property type="evidence" value="ECO:0007669"/>
    <property type="project" value="EnsemblFungi"/>
</dbReference>
<dbReference type="InterPro" id="IPR009072">
    <property type="entry name" value="Histone-fold"/>
</dbReference>
<feature type="compositionally biased region" description="Basic and acidic residues" evidence="3">
    <location>
        <begin position="113"/>
        <end position="122"/>
    </location>
</feature>
<dbReference type="GO" id="GO:0003682">
    <property type="term" value="F:chromatin binding"/>
    <property type="evidence" value="ECO:0007669"/>
    <property type="project" value="EnsemblFungi"/>
</dbReference>
<dbReference type="Gene3D" id="1.10.20.10">
    <property type="entry name" value="Histone, subunit A"/>
    <property type="match status" value="1"/>
</dbReference>
<accession>A7TGB7</accession>
<gene>
    <name evidence="5" type="ORF">Kpol_1055p42</name>
</gene>
<dbReference type="Proteomes" id="UP000000267">
    <property type="component" value="Unassembled WGS sequence"/>
</dbReference>
<keyword evidence="6" id="KW-1185">Reference proteome</keyword>
<dbReference type="GO" id="GO:0017054">
    <property type="term" value="C:negative cofactor 2 complex"/>
    <property type="evidence" value="ECO:0007669"/>
    <property type="project" value="EnsemblFungi"/>
</dbReference>
<dbReference type="GO" id="GO:0001046">
    <property type="term" value="F:core promoter sequence-specific DNA binding"/>
    <property type="evidence" value="ECO:0007669"/>
    <property type="project" value="EnsemblFungi"/>
</dbReference>
<dbReference type="OMA" id="IMKKTIM"/>
<evidence type="ECO:0000313" key="6">
    <source>
        <dbReference type="Proteomes" id="UP000000267"/>
    </source>
</evidence>
<dbReference type="GO" id="GO:0003714">
    <property type="term" value="F:transcription corepressor activity"/>
    <property type="evidence" value="ECO:0007669"/>
    <property type="project" value="EnsemblFungi"/>
</dbReference>
<dbReference type="KEGG" id="vpo:Kpol_1055p42"/>
<evidence type="ECO:0000256" key="3">
    <source>
        <dbReference type="SAM" id="MobiDB-lite"/>
    </source>
</evidence>
<dbReference type="PhylomeDB" id="A7TGB7"/>
<dbReference type="InterPro" id="IPR003958">
    <property type="entry name" value="CBFA_NFYB_domain"/>
</dbReference>
<dbReference type="AlphaFoldDB" id="A7TGB7"/>
<comment type="subcellular location">
    <subcellularLocation>
        <location evidence="1">Nucleus</location>
    </subcellularLocation>
</comment>
<dbReference type="PANTHER" id="PTHR10252:SF5">
    <property type="entry name" value="DR1-ASSOCIATED COREPRESSOR"/>
    <property type="match status" value="1"/>
</dbReference>
<keyword evidence="2" id="KW-0539">Nucleus</keyword>
<dbReference type="GeneID" id="5546993"/>
<dbReference type="GO" id="GO:0017055">
    <property type="term" value="P:negative regulation of RNA polymerase II transcription preinitiation complex assembly"/>
    <property type="evidence" value="ECO:0007669"/>
    <property type="project" value="EnsemblFungi"/>
</dbReference>
<dbReference type="GO" id="GO:0046982">
    <property type="term" value="F:protein heterodimerization activity"/>
    <property type="evidence" value="ECO:0007669"/>
    <property type="project" value="InterPro"/>
</dbReference>
<sequence>MDTSGFLSDETHPHQPEQVISEEELKELGEVFDKIKTHFPPAKVKKIIQTDDDIGKVSQATPVIAGRSLEFFLALLVKKSYDVAKEMECKRISGEVMKQTILQDEKFDFLREHICGEQPTERGDEEEEEEEEED</sequence>
<dbReference type="eggNOG" id="KOG1659">
    <property type="taxonomic scope" value="Eukaryota"/>
</dbReference>
<dbReference type="FunCoup" id="A7TGB7">
    <property type="interactions" value="64"/>
</dbReference>
<evidence type="ECO:0000313" key="5">
    <source>
        <dbReference type="EMBL" id="EDO18687.1"/>
    </source>
</evidence>
<dbReference type="CDD" id="cd22906">
    <property type="entry name" value="HFD_DRAP1"/>
    <property type="match status" value="1"/>
</dbReference>
<name>A7TGB7_VANPO</name>
<dbReference type="GO" id="GO:0051123">
    <property type="term" value="P:RNA polymerase II preinitiation complex assembly"/>
    <property type="evidence" value="ECO:0007669"/>
    <property type="project" value="EnsemblFungi"/>
</dbReference>
<protein>
    <recommendedName>
        <fullName evidence="4">Transcription factor CBF/NF-Y/archaeal histone domain-containing protein</fullName>
    </recommendedName>
</protein>
<dbReference type="STRING" id="436907.A7TGB7"/>
<feature type="compositionally biased region" description="Acidic residues" evidence="3">
    <location>
        <begin position="123"/>
        <end position="134"/>
    </location>
</feature>
<dbReference type="GO" id="GO:0016251">
    <property type="term" value="F:RNA polymerase II general transcription initiation factor activity"/>
    <property type="evidence" value="ECO:0007669"/>
    <property type="project" value="TreeGrafter"/>
</dbReference>
<dbReference type="GO" id="GO:0045944">
    <property type="term" value="P:positive regulation of transcription by RNA polymerase II"/>
    <property type="evidence" value="ECO:0007669"/>
    <property type="project" value="EnsemblFungi"/>
</dbReference>
<reference evidence="5 6" key="1">
    <citation type="journal article" date="2007" name="Proc. Natl. Acad. Sci. U.S.A.">
        <title>Independent sorting-out of thousands of duplicated gene pairs in two yeast species descended from a whole-genome duplication.</title>
        <authorList>
            <person name="Scannell D.R."/>
            <person name="Frank A.C."/>
            <person name="Conant G.C."/>
            <person name="Byrne K.P."/>
            <person name="Woolfit M."/>
            <person name="Wolfe K.H."/>
        </authorList>
    </citation>
    <scope>NUCLEOTIDE SEQUENCE [LARGE SCALE GENOMIC DNA]</scope>
    <source>
        <strain evidence="6">ATCC 22028 / DSM 70294 / BCRC 21397 / CBS 2163 / NBRC 10782 / NRRL Y-8283 / UCD 57-17</strain>
    </source>
</reference>
<dbReference type="HOGENOM" id="CLU_045277_9_1_1"/>
<feature type="domain" description="Transcription factor CBF/NF-Y/archaeal histone" evidence="4">
    <location>
        <begin position="38"/>
        <end position="99"/>
    </location>
</feature>
<evidence type="ECO:0000256" key="1">
    <source>
        <dbReference type="ARBA" id="ARBA00004123"/>
    </source>
</evidence>
<dbReference type="RefSeq" id="XP_001646545.1">
    <property type="nucleotide sequence ID" value="XM_001646495.1"/>
</dbReference>
<evidence type="ECO:0000259" key="4">
    <source>
        <dbReference type="Pfam" id="PF00808"/>
    </source>
</evidence>
<dbReference type="InterPro" id="IPR050568">
    <property type="entry name" value="Transcr_DNA_Rep_Reg"/>
</dbReference>
<dbReference type="GO" id="GO:0034605">
    <property type="term" value="P:cellular response to heat"/>
    <property type="evidence" value="ECO:0007669"/>
    <property type="project" value="EnsemblFungi"/>
</dbReference>
<dbReference type="EMBL" id="DS480386">
    <property type="protein sequence ID" value="EDO18687.1"/>
    <property type="molecule type" value="Genomic_DNA"/>
</dbReference>